<dbReference type="PROSITE" id="PS01124">
    <property type="entry name" value="HTH_ARAC_FAMILY_2"/>
    <property type="match status" value="1"/>
</dbReference>
<dbReference type="eggNOG" id="COG2207">
    <property type="taxonomic scope" value="Bacteria"/>
</dbReference>
<dbReference type="EMBL" id="LT546645">
    <property type="protein sequence ID" value="SAI66352.1"/>
    <property type="molecule type" value="Genomic_DNA"/>
</dbReference>
<evidence type="ECO:0000313" key="2">
    <source>
        <dbReference type="EMBL" id="SAI66352.1"/>
    </source>
</evidence>
<evidence type="ECO:0000259" key="1">
    <source>
        <dbReference type="PROSITE" id="PS01124"/>
    </source>
</evidence>
<reference evidence="2 3" key="1">
    <citation type="submission" date="2016-04" db="EMBL/GenBank/DDBJ databases">
        <authorList>
            <consortium name="Pathogen Informatics"/>
        </authorList>
    </citation>
    <scope>NUCLEOTIDE SEQUENCE [LARGE SCALE GENOMIC DNA]</scope>
    <source>
        <strain evidence="2 3">H044680328</strain>
    </source>
</reference>
<organism evidence="2 3">
    <name type="scientific">Bordetella trematum</name>
    <dbReference type="NCBI Taxonomy" id="123899"/>
    <lineage>
        <taxon>Bacteria</taxon>
        <taxon>Pseudomonadati</taxon>
        <taxon>Pseudomonadota</taxon>
        <taxon>Betaproteobacteria</taxon>
        <taxon>Burkholderiales</taxon>
        <taxon>Alcaligenaceae</taxon>
        <taxon>Bordetella</taxon>
    </lineage>
</organism>
<evidence type="ECO:0000313" key="3">
    <source>
        <dbReference type="Proteomes" id="UP000076825"/>
    </source>
</evidence>
<dbReference type="GeneID" id="56588367"/>
<keyword evidence="3" id="KW-1185">Reference proteome</keyword>
<name>A0A157S7F3_9BORD</name>
<dbReference type="GO" id="GO:0003700">
    <property type="term" value="F:DNA-binding transcription factor activity"/>
    <property type="evidence" value="ECO:0007669"/>
    <property type="project" value="InterPro"/>
</dbReference>
<dbReference type="KEGG" id="btrm:SAMEA390648700218"/>
<proteinExistence type="predicted"/>
<dbReference type="AlphaFoldDB" id="A0A157S7F3"/>
<dbReference type="Gene3D" id="1.10.10.60">
    <property type="entry name" value="Homeodomain-like"/>
    <property type="match status" value="1"/>
</dbReference>
<accession>A0A157S7F3</accession>
<feature type="domain" description="HTH araC/xylS-type" evidence="1">
    <location>
        <begin position="173"/>
        <end position="250"/>
    </location>
</feature>
<sequence length="264" mass="29642">MRDTRGFVLSDAQRLTHLPATALVSLAWFEGGDPGRIIVNDQGAAWQRHGAGMMLSGSHAHPTVSWAQGSGRAGMICFHAQAAQTLFQLDLSAIRDASVDAHATLGDGWRDCLDALAAAQTDEALQLALEQHVLPRWQRVADHGRPAQSLRAAGREWVDRLAWLARDWRRTHSPRHVERRIKAYSGRSLREWQSLVRTEALFFAAREQFAARGTLDWAAMAHDEGFADQAHLSRAVKRITGFAPAEFARRFAQDESFWLYRLWV</sequence>
<protein>
    <submittedName>
        <fullName evidence="2">Helix-turn-helix domain</fullName>
    </submittedName>
</protein>
<dbReference type="SMART" id="SM00342">
    <property type="entry name" value="HTH_ARAC"/>
    <property type="match status" value="1"/>
</dbReference>
<dbReference type="RefSeq" id="WP_231940119.1">
    <property type="nucleotide sequence ID" value="NZ_CP016340.1"/>
</dbReference>
<dbReference type="InterPro" id="IPR018060">
    <property type="entry name" value="HTH_AraC"/>
</dbReference>
<dbReference type="GO" id="GO:0043565">
    <property type="term" value="F:sequence-specific DNA binding"/>
    <property type="evidence" value="ECO:0007669"/>
    <property type="project" value="InterPro"/>
</dbReference>
<dbReference type="PATRIC" id="fig|123899.6.peg.202"/>
<gene>
    <name evidence="2" type="ORF">SAMEA3906487_00218</name>
</gene>
<dbReference type="STRING" id="123899.SAMEA3906487_00218"/>
<dbReference type="Proteomes" id="UP000076825">
    <property type="component" value="Chromosome 1"/>
</dbReference>
<dbReference type="Pfam" id="PF12833">
    <property type="entry name" value="HTH_18"/>
    <property type="match status" value="1"/>
</dbReference>